<feature type="domain" description="GRIP" evidence="5">
    <location>
        <begin position="459"/>
        <end position="510"/>
    </location>
</feature>
<feature type="compositionally biased region" description="Low complexity" evidence="4">
    <location>
        <begin position="1"/>
        <end position="23"/>
    </location>
</feature>
<evidence type="ECO:0000256" key="1">
    <source>
        <dbReference type="ARBA" id="ARBA00004555"/>
    </source>
</evidence>
<feature type="region of interest" description="Disordered" evidence="4">
    <location>
        <begin position="1"/>
        <end position="152"/>
    </location>
</feature>
<feature type="compositionally biased region" description="Basic and acidic residues" evidence="4">
    <location>
        <begin position="717"/>
        <end position="730"/>
    </location>
</feature>
<dbReference type="AlphaFoldDB" id="A0AAN6UMQ9"/>
<evidence type="ECO:0000313" key="7">
    <source>
        <dbReference type="Proteomes" id="UP001304895"/>
    </source>
</evidence>
<feature type="compositionally biased region" description="Acidic residues" evidence="4">
    <location>
        <begin position="878"/>
        <end position="887"/>
    </location>
</feature>
<organism evidence="6 7">
    <name type="scientific">Trichocladium antarcticum</name>
    <dbReference type="NCBI Taxonomy" id="1450529"/>
    <lineage>
        <taxon>Eukaryota</taxon>
        <taxon>Fungi</taxon>
        <taxon>Dikarya</taxon>
        <taxon>Ascomycota</taxon>
        <taxon>Pezizomycotina</taxon>
        <taxon>Sordariomycetes</taxon>
        <taxon>Sordariomycetidae</taxon>
        <taxon>Sordariales</taxon>
        <taxon>Chaetomiaceae</taxon>
        <taxon>Trichocladium</taxon>
    </lineage>
</organism>
<proteinExistence type="predicted"/>
<feature type="region of interest" description="Disordered" evidence="4">
    <location>
        <begin position="682"/>
        <end position="900"/>
    </location>
</feature>
<dbReference type="GO" id="GO:0031267">
    <property type="term" value="F:small GTPase binding"/>
    <property type="evidence" value="ECO:0007669"/>
    <property type="project" value="TreeGrafter"/>
</dbReference>
<gene>
    <name evidence="6" type="ORF">BT67DRAFT_455023</name>
</gene>
<feature type="region of interest" description="Disordered" evidence="4">
    <location>
        <begin position="235"/>
        <end position="261"/>
    </location>
</feature>
<feature type="compositionally biased region" description="Low complexity" evidence="4">
    <location>
        <begin position="36"/>
        <end position="58"/>
    </location>
</feature>
<dbReference type="PROSITE" id="PS50913">
    <property type="entry name" value="GRIP"/>
    <property type="match status" value="1"/>
</dbReference>
<keyword evidence="7" id="KW-1185">Reference proteome</keyword>
<feature type="compositionally biased region" description="Gly residues" evidence="4">
    <location>
        <begin position="511"/>
        <end position="529"/>
    </location>
</feature>
<feature type="compositionally biased region" description="Low complexity" evidence="4">
    <location>
        <begin position="736"/>
        <end position="745"/>
    </location>
</feature>
<name>A0AAN6UMQ9_9PEZI</name>
<comment type="subcellular location">
    <subcellularLocation>
        <location evidence="1">Golgi apparatus</location>
    </subcellularLocation>
</comment>
<feature type="region of interest" description="Disordered" evidence="4">
    <location>
        <begin position="505"/>
        <end position="569"/>
    </location>
</feature>
<dbReference type="Proteomes" id="UP001304895">
    <property type="component" value="Unassembled WGS sequence"/>
</dbReference>
<dbReference type="GO" id="GO:0005794">
    <property type="term" value="C:Golgi apparatus"/>
    <property type="evidence" value="ECO:0007669"/>
    <property type="project" value="UniProtKB-SubCell"/>
</dbReference>
<feature type="compositionally biased region" description="Basic and acidic residues" evidence="4">
    <location>
        <begin position="864"/>
        <end position="877"/>
    </location>
</feature>
<evidence type="ECO:0000256" key="3">
    <source>
        <dbReference type="ARBA" id="ARBA00023054"/>
    </source>
</evidence>
<comment type="caution">
    <text evidence="6">The sequence shown here is derived from an EMBL/GenBank/DDBJ whole genome shotgun (WGS) entry which is preliminary data.</text>
</comment>
<feature type="compositionally biased region" description="Basic residues" evidence="4">
    <location>
        <begin position="682"/>
        <end position="692"/>
    </location>
</feature>
<dbReference type="GO" id="GO:0007030">
    <property type="term" value="P:Golgi organization"/>
    <property type="evidence" value="ECO:0007669"/>
    <property type="project" value="TreeGrafter"/>
</dbReference>
<dbReference type="InterPro" id="IPR000237">
    <property type="entry name" value="GRIP_dom"/>
</dbReference>
<evidence type="ECO:0000256" key="2">
    <source>
        <dbReference type="ARBA" id="ARBA00023034"/>
    </source>
</evidence>
<feature type="compositionally biased region" description="Gly residues" evidence="4">
    <location>
        <begin position="751"/>
        <end position="766"/>
    </location>
</feature>
<dbReference type="EMBL" id="MU853405">
    <property type="protein sequence ID" value="KAK4135614.1"/>
    <property type="molecule type" value="Genomic_DNA"/>
</dbReference>
<evidence type="ECO:0000256" key="4">
    <source>
        <dbReference type="SAM" id="MobiDB-lite"/>
    </source>
</evidence>
<protein>
    <recommendedName>
        <fullName evidence="5">GRIP domain-containing protein</fullName>
    </recommendedName>
</protein>
<dbReference type="PANTHER" id="PTHR18921">
    <property type="entry name" value="MYOSIN HEAVY CHAIN - RELATED"/>
    <property type="match status" value="1"/>
</dbReference>
<reference evidence="6" key="1">
    <citation type="journal article" date="2023" name="Mol. Phylogenet. Evol.">
        <title>Genome-scale phylogeny and comparative genomics of the fungal order Sordariales.</title>
        <authorList>
            <person name="Hensen N."/>
            <person name="Bonometti L."/>
            <person name="Westerberg I."/>
            <person name="Brannstrom I.O."/>
            <person name="Guillou S."/>
            <person name="Cros-Aarteil S."/>
            <person name="Calhoun S."/>
            <person name="Haridas S."/>
            <person name="Kuo A."/>
            <person name="Mondo S."/>
            <person name="Pangilinan J."/>
            <person name="Riley R."/>
            <person name="LaButti K."/>
            <person name="Andreopoulos B."/>
            <person name="Lipzen A."/>
            <person name="Chen C."/>
            <person name="Yan M."/>
            <person name="Daum C."/>
            <person name="Ng V."/>
            <person name="Clum A."/>
            <person name="Steindorff A."/>
            <person name="Ohm R.A."/>
            <person name="Martin F."/>
            <person name="Silar P."/>
            <person name="Natvig D.O."/>
            <person name="Lalanne C."/>
            <person name="Gautier V."/>
            <person name="Ament-Velasquez S.L."/>
            <person name="Kruys A."/>
            <person name="Hutchinson M.I."/>
            <person name="Powell A.J."/>
            <person name="Barry K."/>
            <person name="Miller A.N."/>
            <person name="Grigoriev I.V."/>
            <person name="Debuchy R."/>
            <person name="Gladieux P."/>
            <person name="Hiltunen Thoren M."/>
            <person name="Johannesson H."/>
        </authorList>
    </citation>
    <scope>NUCLEOTIDE SEQUENCE</scope>
    <source>
        <strain evidence="6">CBS 123565</strain>
    </source>
</reference>
<accession>A0AAN6UMQ9</accession>
<feature type="region of interest" description="Disordered" evidence="4">
    <location>
        <begin position="918"/>
        <end position="939"/>
    </location>
</feature>
<keyword evidence="2" id="KW-0333">Golgi apparatus</keyword>
<feature type="compositionally biased region" description="Basic and acidic residues" evidence="4">
    <location>
        <begin position="888"/>
        <end position="900"/>
    </location>
</feature>
<feature type="compositionally biased region" description="Basic residues" evidence="4">
    <location>
        <begin position="24"/>
        <end position="35"/>
    </location>
</feature>
<feature type="compositionally biased region" description="Basic and acidic residues" evidence="4">
    <location>
        <begin position="836"/>
        <end position="856"/>
    </location>
</feature>
<evidence type="ECO:0000313" key="6">
    <source>
        <dbReference type="EMBL" id="KAK4135614.1"/>
    </source>
</evidence>
<reference evidence="6" key="2">
    <citation type="submission" date="2023-05" db="EMBL/GenBank/DDBJ databases">
        <authorList>
            <consortium name="Lawrence Berkeley National Laboratory"/>
            <person name="Steindorff A."/>
            <person name="Hensen N."/>
            <person name="Bonometti L."/>
            <person name="Westerberg I."/>
            <person name="Brannstrom I.O."/>
            <person name="Guillou S."/>
            <person name="Cros-Aarteil S."/>
            <person name="Calhoun S."/>
            <person name="Haridas S."/>
            <person name="Kuo A."/>
            <person name="Mondo S."/>
            <person name="Pangilinan J."/>
            <person name="Riley R."/>
            <person name="Labutti K."/>
            <person name="Andreopoulos B."/>
            <person name="Lipzen A."/>
            <person name="Chen C."/>
            <person name="Yanf M."/>
            <person name="Daum C."/>
            <person name="Ng V."/>
            <person name="Clum A."/>
            <person name="Ohm R."/>
            <person name="Martin F."/>
            <person name="Silar P."/>
            <person name="Natvig D."/>
            <person name="Lalanne C."/>
            <person name="Gautier V."/>
            <person name="Ament-Velasquez S.L."/>
            <person name="Kruys A."/>
            <person name="Hutchinson M.I."/>
            <person name="Powell A.J."/>
            <person name="Barry K."/>
            <person name="Miller A.N."/>
            <person name="Grigoriev I.V."/>
            <person name="Debuchy R."/>
            <person name="Gladieux P."/>
            <person name="Thoren M.H."/>
            <person name="Johannesson H."/>
        </authorList>
    </citation>
    <scope>NUCLEOTIDE SEQUENCE</scope>
    <source>
        <strain evidence="6">CBS 123565</strain>
    </source>
</reference>
<dbReference type="PANTHER" id="PTHR18921:SF2">
    <property type="entry name" value="THYROID RECEPTOR-INTERACTING PROTEIN 11"/>
    <property type="match status" value="1"/>
</dbReference>
<evidence type="ECO:0000259" key="5">
    <source>
        <dbReference type="PROSITE" id="PS50913"/>
    </source>
</evidence>
<feature type="compositionally biased region" description="Basic and acidic residues" evidence="4">
    <location>
        <begin position="820"/>
        <end position="829"/>
    </location>
</feature>
<sequence>MSSSAAPADAAQSASKGPAAVSSSKKKGSKKKKNTGNKGTTAASNTNTSNVASNTQTTPAPDNGAASAAVEKVAEELETLGLNTTNPPPQHDTRPDKPGPEPGGGPETDEAETETGAVVGARDEPRPAANGHARVNGQSQPNSILPAARGKLDAMSHDREVLRLEVEQLRKQLLRIQEAHADEVTQLQSDLDESEAAKEHAETQYQTLLGRVEKIKESLADRLKRDRAELEDAKDRLDELETQNDELQRTAAAREEEADRLRDEMQEQGRELTGLRSRTNLSQQNWMKEKDDMTRQMQHIKSELESTTAAMGEWEVIAMEERSLRESLADRVSDLEEQVASAREAYERADSERDTQSQALDRLQRALQELQETRKRELREMVESSEEQAQALKKRAHDADARAAEAVAAKESLSKELERTAPFEKEVKEKNLLIGKLRHEAIVLNDHLTKALKYIKKTKPEETIDKQLVTNHFLQFLTLDRSDPKKFQILQVVANLLSWSDEQRQKAGLARPGGGSGSGSGGSGSGSGSGNSLRLPASPFLRTPSSPALSSEFFADTTPTPAGRGPGRESLADLWAHFLEQSVDEAQQQTGAGAGPGGRKDILGILDNPPDINPVRQRIIHALQHLPLLHQLPHQPHLMRPVRIAPPAQHLIPQHRVLDHARGIHLALHGRHAARRGLDALRRRRRHRKRPLRAGQVQQRGEQRVQQREPGQAARARVPEEGVHLADAQRARAGRRAVAGDQVDVGDGEQHGGAGGGGAPARGGGAAAREEGRGGGGEDGEVEEVRGEEVWEEVVEVGEGVVGGAEGARGEDGGAELEVEEARLERDEPGAQGEVVRGEGGRGPEGREAGEEHVGRGLEAGLGRAEDVLGREEREGAGEEDGGDGDEHENGAEDGRRERAHFEAVGLARGAHGAVVGEGLWQENRPEEDEERFDAVLVG</sequence>
<feature type="compositionally biased region" description="Basic and acidic residues" evidence="4">
    <location>
        <begin position="246"/>
        <end position="261"/>
    </location>
</feature>
<dbReference type="Pfam" id="PF10375">
    <property type="entry name" value="GRAB"/>
    <property type="match status" value="1"/>
</dbReference>
<keyword evidence="3" id="KW-0175">Coiled coil</keyword>
<dbReference type="GO" id="GO:0006888">
    <property type="term" value="P:endoplasmic reticulum to Golgi vesicle-mediated transport"/>
    <property type="evidence" value="ECO:0007669"/>
    <property type="project" value="TreeGrafter"/>
</dbReference>
<dbReference type="InterPro" id="IPR019459">
    <property type="entry name" value="GRAB"/>
</dbReference>